<protein>
    <submittedName>
        <fullName evidence="1">Uncharacterized protein</fullName>
    </submittedName>
</protein>
<reference evidence="1 2" key="1">
    <citation type="submission" date="2017-09" db="EMBL/GenBank/DDBJ databases">
        <title>Depth-based differentiation of microbial function through sediment-hosted aquifers and enrichment of novel symbionts in the deep terrestrial subsurface.</title>
        <authorList>
            <person name="Probst A.J."/>
            <person name="Ladd B."/>
            <person name="Jarett J.K."/>
            <person name="Geller-Mcgrath D.E."/>
            <person name="Sieber C.M."/>
            <person name="Emerson J.B."/>
            <person name="Anantharaman K."/>
            <person name="Thomas B.C."/>
            <person name="Malmstrom R."/>
            <person name="Stieglmeier M."/>
            <person name="Klingl A."/>
            <person name="Woyke T."/>
            <person name="Ryan C.M."/>
            <person name="Banfield J.F."/>
        </authorList>
    </citation>
    <scope>NUCLEOTIDE SEQUENCE [LARGE SCALE GENOMIC DNA]</scope>
    <source>
        <strain evidence="1">CG17_big_fil_post_rev_8_21_14_2_50_48_46</strain>
    </source>
</reference>
<evidence type="ECO:0000313" key="2">
    <source>
        <dbReference type="Proteomes" id="UP000231019"/>
    </source>
</evidence>
<dbReference type="EMBL" id="PFFQ01000052">
    <property type="protein sequence ID" value="PIW15502.1"/>
    <property type="molecule type" value="Genomic_DNA"/>
</dbReference>
<dbReference type="Proteomes" id="UP000231019">
    <property type="component" value="Unassembled WGS sequence"/>
</dbReference>
<comment type="caution">
    <text evidence="1">The sequence shown here is derived from an EMBL/GenBank/DDBJ whole genome shotgun (WGS) entry which is preliminary data.</text>
</comment>
<accession>A0A2M7G1A9</accession>
<dbReference type="AlphaFoldDB" id="A0A2M7G1A9"/>
<organism evidence="1 2">
    <name type="scientific">bacterium (Candidatus Blackallbacteria) CG17_big_fil_post_rev_8_21_14_2_50_48_46</name>
    <dbReference type="NCBI Taxonomy" id="2014261"/>
    <lineage>
        <taxon>Bacteria</taxon>
        <taxon>Candidatus Blackallbacteria</taxon>
    </lineage>
</organism>
<evidence type="ECO:0000313" key="1">
    <source>
        <dbReference type="EMBL" id="PIW15502.1"/>
    </source>
</evidence>
<gene>
    <name evidence="1" type="ORF">COW36_17010</name>
</gene>
<proteinExistence type="predicted"/>
<sequence>MIESLSETDLKVVGRVLEGLLARPEKQLSPAQFARMHSPVRPPHVPLAKQFGALLQQPDRPTDYEQLLKRNLYTRLSDLMAWINHSNLTNHTPQK</sequence>
<name>A0A2M7G1A9_9BACT</name>